<gene>
    <name evidence="1" type="ORF">B4135_0384</name>
</gene>
<protein>
    <submittedName>
        <fullName evidence="1">Uncharacterized protein</fullName>
    </submittedName>
</protein>
<proteinExistence type="predicted"/>
<name>A0A150LKJ8_9BACI</name>
<sequence length="115" mass="13209">MRSGCLFFFHTRIQLLILNHTSTRNVKFRLPDKVNTEYYNKTRKKVQVCRPDFPYEMSIFNQNILLKGAVQMEPGDWDLSQRTCCGNFLGDVPYPLTPGRMRAQAEAGLSHAVAV</sequence>
<comment type="caution">
    <text evidence="1">The sequence shown here is derived from an EMBL/GenBank/DDBJ whole genome shotgun (WGS) entry which is preliminary data.</text>
</comment>
<evidence type="ECO:0000313" key="2">
    <source>
        <dbReference type="Proteomes" id="UP000075683"/>
    </source>
</evidence>
<accession>A0A150LKJ8</accession>
<dbReference type="Proteomes" id="UP000075683">
    <property type="component" value="Unassembled WGS sequence"/>
</dbReference>
<organism evidence="1 2">
    <name type="scientific">Caldibacillus debilis</name>
    <dbReference type="NCBI Taxonomy" id="301148"/>
    <lineage>
        <taxon>Bacteria</taxon>
        <taxon>Bacillati</taxon>
        <taxon>Bacillota</taxon>
        <taxon>Bacilli</taxon>
        <taxon>Bacillales</taxon>
        <taxon>Bacillaceae</taxon>
        <taxon>Caldibacillus</taxon>
    </lineage>
</organism>
<dbReference type="STRING" id="301148.B4135_0384"/>
<dbReference type="AlphaFoldDB" id="A0A150LKJ8"/>
<evidence type="ECO:0000313" key="1">
    <source>
        <dbReference type="EMBL" id="KYD12785.1"/>
    </source>
</evidence>
<reference evidence="1 2" key="1">
    <citation type="submission" date="2016-01" db="EMBL/GenBank/DDBJ databases">
        <title>Draft Genome Sequences of Seven Thermophilic Sporeformers Isolated from Foods.</title>
        <authorList>
            <person name="Berendsen E.M."/>
            <person name="Wells-Bennik M.H."/>
            <person name="Krawcyk A.O."/>
            <person name="De Jong A."/>
            <person name="Holsappel S."/>
            <person name="Eijlander R.T."/>
            <person name="Kuipers O.P."/>
        </authorList>
    </citation>
    <scope>NUCLEOTIDE SEQUENCE [LARGE SCALE GENOMIC DNA]</scope>
    <source>
        <strain evidence="1 2">B4135</strain>
    </source>
</reference>
<dbReference type="EMBL" id="LQYT01000090">
    <property type="protein sequence ID" value="KYD12785.1"/>
    <property type="molecule type" value="Genomic_DNA"/>
</dbReference>